<keyword evidence="2" id="KW-1185">Reference proteome</keyword>
<evidence type="ECO:0008006" key="3">
    <source>
        <dbReference type="Google" id="ProtNLM"/>
    </source>
</evidence>
<dbReference type="OrthoDB" id="7374299at2"/>
<gene>
    <name evidence="1" type="ORF">RSO01_53730</name>
</gene>
<dbReference type="SUPFAM" id="SSF52266">
    <property type="entry name" value="SGNH hydrolase"/>
    <property type="match status" value="1"/>
</dbReference>
<reference evidence="1 2" key="1">
    <citation type="submission" date="2019-07" db="EMBL/GenBank/DDBJ databases">
        <title>Whole genome shotgun sequence of Reyranella soli NBRC 108950.</title>
        <authorList>
            <person name="Hosoyama A."/>
            <person name="Uohara A."/>
            <person name="Ohji S."/>
            <person name="Ichikawa N."/>
        </authorList>
    </citation>
    <scope>NUCLEOTIDE SEQUENCE [LARGE SCALE GENOMIC DNA]</scope>
    <source>
        <strain evidence="1 2">NBRC 108950</strain>
    </source>
</reference>
<organism evidence="1 2">
    <name type="scientific">Reyranella soli</name>
    <dbReference type="NCBI Taxonomy" id="1230389"/>
    <lineage>
        <taxon>Bacteria</taxon>
        <taxon>Pseudomonadati</taxon>
        <taxon>Pseudomonadota</taxon>
        <taxon>Alphaproteobacteria</taxon>
        <taxon>Hyphomicrobiales</taxon>
        <taxon>Reyranellaceae</taxon>
        <taxon>Reyranella</taxon>
    </lineage>
</organism>
<dbReference type="GO" id="GO:0016788">
    <property type="term" value="F:hydrolase activity, acting on ester bonds"/>
    <property type="evidence" value="ECO:0007669"/>
    <property type="project" value="UniProtKB-ARBA"/>
</dbReference>
<accession>A0A512NGX1</accession>
<dbReference type="InterPro" id="IPR036514">
    <property type="entry name" value="SGNH_hydro_sf"/>
</dbReference>
<protein>
    <recommendedName>
        <fullName evidence="3">SGNH hydrolase-type esterase domain-containing protein</fullName>
    </recommendedName>
</protein>
<proteinExistence type="predicted"/>
<evidence type="ECO:0000313" key="2">
    <source>
        <dbReference type="Proteomes" id="UP000321058"/>
    </source>
</evidence>
<comment type="caution">
    <text evidence="1">The sequence shown here is derived from an EMBL/GenBank/DDBJ whole genome shotgun (WGS) entry which is preliminary data.</text>
</comment>
<evidence type="ECO:0000313" key="1">
    <source>
        <dbReference type="EMBL" id="GEP58207.1"/>
    </source>
</evidence>
<dbReference type="RefSeq" id="WP_147153232.1">
    <property type="nucleotide sequence ID" value="NZ_BKAJ01000096.1"/>
</dbReference>
<dbReference type="Gene3D" id="3.40.50.1110">
    <property type="entry name" value="SGNH hydrolase"/>
    <property type="match status" value="1"/>
</dbReference>
<name>A0A512NGX1_9HYPH</name>
<sequence>MAFPSQGSALKLKNVLLFLASIVLSVLVAEAAVRYIDGYRMSALALGDPEGSASVDPAMLDKFPLAAGVDGKWFFSEPPPLSNRRKVDPEWQRTYHYIEDHNTGGMEFRPADPFKAWNSVFAGDPCKHSFLHHAPGMLYLYDPPDGQPRPPYRYMPDATQPTGLVTNQMGWRGPPIEVPRGPKTVRIVFVGSSTTVGAPHLPFSYPELVGYWLNRWAESRKLDVHFEVLNSARESTVSTDNVAIVKNEVAPLRPDLVVYYEGGNQFELHSIVDKVPPRSEAPKTPPATVVPGWLQEATRYSAIAARVRAAIGMTGPSQDGREWPKPAYKLQWPEGLSETDPDLAYPKLPVNLNLIQRDLDDMRSAVQKVGSDFAVSSFLWMVKDGLVLDPVRHKYILDQLNRVYFPFRYRDLERLAIFQNRLLAKYARTHDIPFIDTARYFPLDPDLFVDAVHTNYAGLRLQAWITFNLLVPVVDKHLADRSWPRPADPAAPALPTITPRKVTFTCQ</sequence>
<dbReference type="AlphaFoldDB" id="A0A512NGX1"/>
<dbReference type="EMBL" id="BKAJ01000096">
    <property type="protein sequence ID" value="GEP58207.1"/>
    <property type="molecule type" value="Genomic_DNA"/>
</dbReference>
<dbReference type="Proteomes" id="UP000321058">
    <property type="component" value="Unassembled WGS sequence"/>
</dbReference>